<evidence type="ECO:0000259" key="1">
    <source>
        <dbReference type="SMART" id="SM00827"/>
    </source>
</evidence>
<dbReference type="PANTHER" id="PTHR43074:SF1">
    <property type="entry name" value="BETA-KETOACYL SYNTHASE FAMILY PROTEIN-RELATED"/>
    <property type="match status" value="1"/>
</dbReference>
<dbReference type="InterPro" id="IPR001227">
    <property type="entry name" value="Ac_transferase_dom_sf"/>
</dbReference>
<dbReference type="SMART" id="SM00827">
    <property type="entry name" value="PKS_AT"/>
    <property type="match status" value="1"/>
</dbReference>
<proteinExistence type="predicted"/>
<comment type="caution">
    <text evidence="2">The sequence shown here is derived from an EMBL/GenBank/DDBJ whole genome shotgun (WGS) entry which is preliminary data.</text>
</comment>
<dbReference type="InterPro" id="IPR016035">
    <property type="entry name" value="Acyl_Trfase/lysoPLipase"/>
</dbReference>
<dbReference type="PANTHER" id="PTHR43074">
    <property type="entry name" value="OMEGA-3 POLYUNSATURATED FATTY ACID SYNTHASE PFAB-RELATED"/>
    <property type="match status" value="1"/>
</dbReference>
<dbReference type="Proteomes" id="UP001501747">
    <property type="component" value="Unassembled WGS sequence"/>
</dbReference>
<feature type="domain" description="Malonyl-CoA:ACP transacylase (MAT)" evidence="1">
    <location>
        <begin position="292"/>
        <end position="607"/>
    </location>
</feature>
<evidence type="ECO:0000313" key="2">
    <source>
        <dbReference type="EMBL" id="GAA4033425.1"/>
    </source>
</evidence>
<sequence>MSETRLACAGMGYAIGACGSVAELERALYTGSPVELGRSWPVERVLAEALRDAAVSERDERVVTVHVTDGLPEALDRAARELINADADVVLVCAERDGGAVALALTKPGRPAPKVYATLTVPEPAAQACLTDVVKLALRLYFRYLPPEPENGGASCPWLREADGRPLRSTVGGLSLTGATTRDQTTALDWHHATDVVLFPLCGKDTGDLMRVIAEAKEAVEAGTELAELVTDDPEAPLRAVLCAPPTSIVRELDRALASLPRAHAEGKDWASPSGSFCAARPIGPDGRVALVYPGLFTLYPGLSRELMRLFPMVHADLEAIAIATGRVGYRDLTQRLMGTEDEARLERELVNDLGALCSIGVAFTTAHTRLLRALLGRRDLGALGYSLGEVSMIVAARADLERTWKIEDAGALPLLGGGVAASERVVRDKWRIPDSETGPIWGSRVVVGDPAKVLAAVRGRERVFLSHVNTPGEVVLTGDPAECAAVAAELGLPSVPSAHSHIFHTPLMDPRYLEGAFAADAAPDPDVELFSAYENRPLPRGAGDIGGAIETMLSRRVDFAKVVRAAYVQGYRYFLEVGPGGVCTRWIGDTLAGRPHVAVPLERRGAPAVNTVAGLLARLASHGVALDLTPFSPVQKEMT</sequence>
<evidence type="ECO:0000313" key="3">
    <source>
        <dbReference type="Proteomes" id="UP001501747"/>
    </source>
</evidence>
<organism evidence="2 3">
    <name type="scientific">Allokutzneria multivorans</name>
    <dbReference type="NCBI Taxonomy" id="1142134"/>
    <lineage>
        <taxon>Bacteria</taxon>
        <taxon>Bacillati</taxon>
        <taxon>Actinomycetota</taxon>
        <taxon>Actinomycetes</taxon>
        <taxon>Pseudonocardiales</taxon>
        <taxon>Pseudonocardiaceae</taxon>
        <taxon>Allokutzneria</taxon>
    </lineage>
</organism>
<dbReference type="RefSeq" id="WP_344884473.1">
    <property type="nucleotide sequence ID" value="NZ_BAABAL010000023.1"/>
</dbReference>
<protein>
    <recommendedName>
        <fullName evidence="1">Malonyl-CoA:ACP transacylase (MAT) domain-containing protein</fullName>
    </recommendedName>
</protein>
<keyword evidence="3" id="KW-1185">Reference proteome</keyword>
<dbReference type="PROSITE" id="PS51257">
    <property type="entry name" value="PROKAR_LIPOPROTEIN"/>
    <property type="match status" value="1"/>
</dbReference>
<gene>
    <name evidence="2" type="ORF">GCM10022247_68040</name>
</gene>
<dbReference type="EMBL" id="BAABAL010000023">
    <property type="protein sequence ID" value="GAA4033425.1"/>
    <property type="molecule type" value="Genomic_DNA"/>
</dbReference>
<dbReference type="Gene3D" id="3.40.366.10">
    <property type="entry name" value="Malonyl-Coenzyme A Acyl Carrier Protein, domain 2"/>
    <property type="match status" value="1"/>
</dbReference>
<accession>A0ABP7TZN2</accession>
<dbReference type="InterPro" id="IPR052568">
    <property type="entry name" value="PKS-FAS_Synthase"/>
</dbReference>
<dbReference type="SUPFAM" id="SSF52151">
    <property type="entry name" value="FabD/lysophospholipase-like"/>
    <property type="match status" value="1"/>
</dbReference>
<reference evidence="3" key="1">
    <citation type="journal article" date="2019" name="Int. J. Syst. Evol. Microbiol.">
        <title>The Global Catalogue of Microorganisms (GCM) 10K type strain sequencing project: providing services to taxonomists for standard genome sequencing and annotation.</title>
        <authorList>
            <consortium name="The Broad Institute Genomics Platform"/>
            <consortium name="The Broad Institute Genome Sequencing Center for Infectious Disease"/>
            <person name="Wu L."/>
            <person name="Ma J."/>
        </authorList>
    </citation>
    <scope>NUCLEOTIDE SEQUENCE [LARGE SCALE GENOMIC DNA]</scope>
    <source>
        <strain evidence="3">JCM 17342</strain>
    </source>
</reference>
<name>A0ABP7TZN2_9PSEU</name>
<dbReference type="InterPro" id="IPR014043">
    <property type="entry name" value="Acyl_transferase_dom"/>
</dbReference>
<dbReference type="Gene3D" id="3.30.70.3290">
    <property type="match status" value="1"/>
</dbReference>